<proteinExistence type="inferred from homology"/>
<evidence type="ECO:0000313" key="9">
    <source>
        <dbReference type="Proteomes" id="UP000321617"/>
    </source>
</evidence>
<keyword evidence="4" id="KW-0479">Metal-binding</keyword>
<feature type="domain" description="TROVE" evidence="7">
    <location>
        <begin position="25"/>
        <end position="355"/>
    </location>
</feature>
<evidence type="ECO:0000256" key="4">
    <source>
        <dbReference type="ARBA" id="ARBA00022723"/>
    </source>
</evidence>
<evidence type="ECO:0000256" key="1">
    <source>
        <dbReference type="ARBA" id="ARBA00004496"/>
    </source>
</evidence>
<accession>A0A562UL38</accession>
<organism evidence="8 9">
    <name type="scientific">Stackebrandtia albiflava</name>
    <dbReference type="NCBI Taxonomy" id="406432"/>
    <lineage>
        <taxon>Bacteria</taxon>
        <taxon>Bacillati</taxon>
        <taxon>Actinomycetota</taxon>
        <taxon>Actinomycetes</taxon>
        <taxon>Glycomycetales</taxon>
        <taxon>Glycomycetaceae</taxon>
        <taxon>Stackebrandtia</taxon>
    </lineage>
</organism>
<evidence type="ECO:0000256" key="2">
    <source>
        <dbReference type="ARBA" id="ARBA00007814"/>
    </source>
</evidence>
<evidence type="ECO:0000313" key="8">
    <source>
        <dbReference type="EMBL" id="TWJ06327.1"/>
    </source>
</evidence>
<dbReference type="PANTHER" id="PTHR14202:SF0">
    <property type="entry name" value="RNA-BINDING PROTEIN RO60"/>
    <property type="match status" value="1"/>
</dbReference>
<dbReference type="PROSITE" id="PS50988">
    <property type="entry name" value="TROVE"/>
    <property type="match status" value="1"/>
</dbReference>
<dbReference type="GO" id="GO:1990904">
    <property type="term" value="C:ribonucleoprotein complex"/>
    <property type="evidence" value="ECO:0007669"/>
    <property type="project" value="UniProtKB-KW"/>
</dbReference>
<reference evidence="8 9" key="1">
    <citation type="journal article" date="2013" name="Stand. Genomic Sci.">
        <title>Genomic Encyclopedia of Type Strains, Phase I: The one thousand microbial genomes (KMG-I) project.</title>
        <authorList>
            <person name="Kyrpides N.C."/>
            <person name="Woyke T."/>
            <person name="Eisen J.A."/>
            <person name="Garrity G."/>
            <person name="Lilburn T.G."/>
            <person name="Beck B.J."/>
            <person name="Whitman W.B."/>
            <person name="Hugenholtz P."/>
            <person name="Klenk H.P."/>
        </authorList>
    </citation>
    <scope>NUCLEOTIDE SEQUENCE [LARGE SCALE GENOMIC DNA]</scope>
    <source>
        <strain evidence="8 9">DSM 45044</strain>
    </source>
</reference>
<comment type="subcellular location">
    <subcellularLocation>
        <location evidence="1">Cytoplasm</location>
    </subcellularLocation>
</comment>
<dbReference type="SUPFAM" id="SSF53300">
    <property type="entry name" value="vWA-like"/>
    <property type="match status" value="1"/>
</dbReference>
<comment type="caution">
    <text evidence="8">The sequence shown here is derived from an EMBL/GenBank/DDBJ whole genome shotgun (WGS) entry which is preliminary data.</text>
</comment>
<keyword evidence="5" id="KW-0694">RNA-binding</keyword>
<dbReference type="GO" id="GO:0003723">
    <property type="term" value="F:RNA binding"/>
    <property type="evidence" value="ECO:0007669"/>
    <property type="project" value="UniProtKB-KW"/>
</dbReference>
<keyword evidence="3" id="KW-0963">Cytoplasm</keyword>
<comment type="similarity">
    <text evidence="2">Belongs to the Ro 60 kDa family.</text>
</comment>
<evidence type="ECO:0000259" key="7">
    <source>
        <dbReference type="PROSITE" id="PS50988"/>
    </source>
</evidence>
<dbReference type="InterPro" id="IPR037214">
    <property type="entry name" value="TROVE_dom_sf"/>
</dbReference>
<dbReference type="InterPro" id="IPR036465">
    <property type="entry name" value="vWFA_dom_sf"/>
</dbReference>
<protein>
    <submittedName>
        <fullName evidence="8">TROVE domain-containing protein</fullName>
    </submittedName>
</protein>
<gene>
    <name evidence="8" type="ORF">LX16_5291</name>
</gene>
<dbReference type="EMBL" id="VLLL01000013">
    <property type="protein sequence ID" value="TWJ06327.1"/>
    <property type="molecule type" value="Genomic_DNA"/>
</dbReference>
<evidence type="ECO:0000256" key="3">
    <source>
        <dbReference type="ARBA" id="ARBA00022490"/>
    </source>
</evidence>
<dbReference type="OrthoDB" id="208855at2"/>
<dbReference type="Gene3D" id="3.40.50.410">
    <property type="entry name" value="von Willebrand factor, type A domain"/>
    <property type="match status" value="1"/>
</dbReference>
<evidence type="ECO:0000256" key="6">
    <source>
        <dbReference type="ARBA" id="ARBA00023274"/>
    </source>
</evidence>
<evidence type="ECO:0000256" key="5">
    <source>
        <dbReference type="ARBA" id="ARBA00022884"/>
    </source>
</evidence>
<keyword evidence="9" id="KW-1185">Reference proteome</keyword>
<dbReference type="GO" id="GO:0046872">
    <property type="term" value="F:metal ion binding"/>
    <property type="evidence" value="ECO:0007669"/>
    <property type="project" value="UniProtKB-KW"/>
</dbReference>
<name>A0A562UL38_9ACTN</name>
<dbReference type="GO" id="GO:0005737">
    <property type="term" value="C:cytoplasm"/>
    <property type="evidence" value="ECO:0007669"/>
    <property type="project" value="UniProtKB-SubCell"/>
</dbReference>
<dbReference type="Pfam" id="PF05731">
    <property type="entry name" value="TROVE"/>
    <property type="match status" value="1"/>
</dbReference>
<dbReference type="InterPro" id="IPR040322">
    <property type="entry name" value="TROVE2"/>
</dbReference>
<dbReference type="InterPro" id="IPR008858">
    <property type="entry name" value="TROVE_dom"/>
</dbReference>
<keyword evidence="6" id="KW-0687">Ribonucleoprotein</keyword>
<dbReference type="AlphaFoldDB" id="A0A562UL38"/>
<dbReference type="Proteomes" id="UP000321617">
    <property type="component" value="Unassembled WGS sequence"/>
</dbReference>
<dbReference type="PANTHER" id="PTHR14202">
    <property type="entry name" value="60 KDA RIBONUCLEOPROTEIN SSA/RO"/>
    <property type="match status" value="1"/>
</dbReference>
<dbReference type="SUPFAM" id="SSF140864">
    <property type="entry name" value="TROVE domain-like"/>
    <property type="match status" value="1"/>
</dbReference>
<sequence>MSKFNTSKVRAAVGSVITATAEPAARTAEGAPGFARDPKSELFLLAVANMVGEPTFYESADGRDDRFRTLVHTVAVEDPAWTRAFLAWLRTGAHMRSAALVGGLEAAKALRDAGLPGGRQITASVLQRADEPGEAIAYWFGRYGRRIPKPVKRGIADAARRLYSERSLLKYDTSSHAVRFGDVLELTHPAPAADKPWQGALFDHALGRRRDRGNPVDADVLPVVARNAALRARVADDPTVLTDPDALRAAGMAWEDALSLAGPKADKARLWEAMIPSMGYMACLRNLRNFDEAGVSDEVAATVAARLSAPGEVARSRQLPMRFLSAYRAAPSLRWSYPLETALQHSLANIAPLPGRTLILVDTSGSMNARFSRDGTLMRWDAATLFGLAIADRSERATIVSFSGSWYGHEQHEGTKVFKLRKRESVLRALSRWRNDGYFIGGGTETEVAVTRHYRDHDRVIILTDEQAHGNGPDVTRAVPAHVPVYTWNLAGYRYGHAPSGHGTRHTFGGLTDAGFRMIPLLEAGRDGTWPWEGSDRPG</sequence>
<dbReference type="RefSeq" id="WP_147144634.1">
    <property type="nucleotide sequence ID" value="NZ_BAABIJ010000008.1"/>
</dbReference>